<dbReference type="RefSeq" id="WP_307236297.1">
    <property type="nucleotide sequence ID" value="NZ_JAUSVF010000003.1"/>
</dbReference>
<sequence length="47" mass="4944">MFAESEGMTLVPRGISGKGSLVETSLLKALVDFQFEVLTSCVGAAPR</sequence>
<keyword evidence="2" id="KW-1185">Reference proteome</keyword>
<accession>A0ABU0C0K6</accession>
<protein>
    <submittedName>
        <fullName evidence="1">Crotonobetainyl-CoA:carnitine CoA-transferase CaiB-like acyl-CoA transferase</fullName>
    </submittedName>
</protein>
<evidence type="ECO:0000313" key="2">
    <source>
        <dbReference type="Proteomes" id="UP001230207"/>
    </source>
</evidence>
<name>A0ABU0C0K6_9HYPH</name>
<dbReference type="Proteomes" id="UP001230207">
    <property type="component" value="Unassembled WGS sequence"/>
</dbReference>
<evidence type="ECO:0000313" key="1">
    <source>
        <dbReference type="EMBL" id="MDQ0323210.1"/>
    </source>
</evidence>
<proteinExistence type="predicted"/>
<comment type="caution">
    <text evidence="1">The sequence shown here is derived from an EMBL/GenBank/DDBJ whole genome shotgun (WGS) entry which is preliminary data.</text>
</comment>
<organism evidence="1 2">
    <name type="scientific">Pararhizobium capsulatum DSM 1112</name>
    <dbReference type="NCBI Taxonomy" id="1121113"/>
    <lineage>
        <taxon>Bacteria</taxon>
        <taxon>Pseudomonadati</taxon>
        <taxon>Pseudomonadota</taxon>
        <taxon>Alphaproteobacteria</taxon>
        <taxon>Hyphomicrobiales</taxon>
        <taxon>Rhizobiaceae</taxon>
        <taxon>Rhizobium/Agrobacterium group</taxon>
        <taxon>Pararhizobium</taxon>
    </lineage>
</organism>
<gene>
    <name evidence="1" type="ORF">QO002_005416</name>
</gene>
<reference evidence="1 2" key="1">
    <citation type="submission" date="2023-07" db="EMBL/GenBank/DDBJ databases">
        <title>Genomic Encyclopedia of Type Strains, Phase IV (KMG-IV): sequencing the most valuable type-strain genomes for metagenomic binning, comparative biology and taxonomic classification.</title>
        <authorList>
            <person name="Goeker M."/>
        </authorList>
    </citation>
    <scope>NUCLEOTIDE SEQUENCE [LARGE SCALE GENOMIC DNA]</scope>
    <source>
        <strain evidence="1 2">DSM 1112</strain>
    </source>
</reference>
<dbReference type="EMBL" id="JAUSVF010000003">
    <property type="protein sequence ID" value="MDQ0323210.1"/>
    <property type="molecule type" value="Genomic_DNA"/>
</dbReference>